<feature type="transmembrane region" description="Helical" evidence="7">
    <location>
        <begin position="185"/>
        <end position="206"/>
    </location>
</feature>
<evidence type="ECO:0000313" key="10">
    <source>
        <dbReference type="Proteomes" id="UP001596540"/>
    </source>
</evidence>
<dbReference type="PANTHER" id="PTHR36115:SF4">
    <property type="entry name" value="MEMBRANE PROTEIN"/>
    <property type="match status" value="1"/>
</dbReference>
<dbReference type="RefSeq" id="WP_379873194.1">
    <property type="nucleotide sequence ID" value="NZ_JBHTBH010000012.1"/>
</dbReference>
<evidence type="ECO:0000256" key="2">
    <source>
        <dbReference type="ARBA" id="ARBA00022475"/>
    </source>
</evidence>
<evidence type="ECO:0000256" key="3">
    <source>
        <dbReference type="ARBA" id="ARBA00022692"/>
    </source>
</evidence>
<dbReference type="Proteomes" id="UP001596540">
    <property type="component" value="Unassembled WGS sequence"/>
</dbReference>
<evidence type="ECO:0000259" key="8">
    <source>
        <dbReference type="Pfam" id="PF06271"/>
    </source>
</evidence>
<feature type="compositionally biased region" description="Basic and acidic residues" evidence="6">
    <location>
        <begin position="1"/>
        <end position="19"/>
    </location>
</feature>
<dbReference type="InterPro" id="IPR010432">
    <property type="entry name" value="RDD"/>
</dbReference>
<comment type="subcellular location">
    <subcellularLocation>
        <location evidence="1">Cell membrane</location>
        <topology evidence="1">Multi-pass membrane protein</topology>
    </subcellularLocation>
</comment>
<evidence type="ECO:0000256" key="6">
    <source>
        <dbReference type="SAM" id="MobiDB-lite"/>
    </source>
</evidence>
<protein>
    <submittedName>
        <fullName evidence="9">RDD family protein</fullName>
    </submittedName>
</protein>
<gene>
    <name evidence="9" type="ORF">ACFQRF_22770</name>
</gene>
<keyword evidence="10" id="KW-1185">Reference proteome</keyword>
<dbReference type="PANTHER" id="PTHR36115">
    <property type="entry name" value="PROLINE-RICH ANTIGEN HOMOLOG-RELATED"/>
    <property type="match status" value="1"/>
</dbReference>
<keyword evidence="4 7" id="KW-1133">Transmembrane helix</keyword>
<reference evidence="10" key="1">
    <citation type="journal article" date="2019" name="Int. J. Syst. Evol. Microbiol.">
        <title>The Global Catalogue of Microorganisms (GCM) 10K type strain sequencing project: providing services to taxonomists for standard genome sequencing and annotation.</title>
        <authorList>
            <consortium name="The Broad Institute Genomics Platform"/>
            <consortium name="The Broad Institute Genome Sequencing Center for Infectious Disease"/>
            <person name="Wu L."/>
            <person name="Ma J."/>
        </authorList>
    </citation>
    <scope>NUCLEOTIDE SEQUENCE [LARGE SCALE GENOMIC DNA]</scope>
    <source>
        <strain evidence="10">CGMCC 4.7382</strain>
    </source>
</reference>
<evidence type="ECO:0000256" key="4">
    <source>
        <dbReference type="ARBA" id="ARBA00022989"/>
    </source>
</evidence>
<dbReference type="InterPro" id="IPR051791">
    <property type="entry name" value="Pra-immunoreactive"/>
</dbReference>
<feature type="transmembrane region" description="Helical" evidence="7">
    <location>
        <begin position="69"/>
        <end position="95"/>
    </location>
</feature>
<name>A0ABW2KN19_9ACTN</name>
<keyword evidence="2" id="KW-1003">Cell membrane</keyword>
<evidence type="ECO:0000313" key="9">
    <source>
        <dbReference type="EMBL" id="MFC7330557.1"/>
    </source>
</evidence>
<dbReference type="EMBL" id="JBHTBH010000012">
    <property type="protein sequence ID" value="MFC7330557.1"/>
    <property type="molecule type" value="Genomic_DNA"/>
</dbReference>
<feature type="region of interest" description="Disordered" evidence="6">
    <location>
        <begin position="1"/>
        <end position="59"/>
    </location>
</feature>
<keyword evidence="3 7" id="KW-0812">Transmembrane</keyword>
<dbReference type="Pfam" id="PF06271">
    <property type="entry name" value="RDD"/>
    <property type="match status" value="1"/>
</dbReference>
<keyword evidence="5 7" id="KW-0472">Membrane</keyword>
<feature type="transmembrane region" description="Helical" evidence="7">
    <location>
        <begin position="115"/>
        <end position="137"/>
    </location>
</feature>
<evidence type="ECO:0000256" key="5">
    <source>
        <dbReference type="ARBA" id="ARBA00023136"/>
    </source>
</evidence>
<comment type="caution">
    <text evidence="9">The sequence shown here is derived from an EMBL/GenBank/DDBJ whole genome shotgun (WGS) entry which is preliminary data.</text>
</comment>
<sequence length="227" mass="24277">MNHPPPPDRPRDQGGHGDEESGPPPGGATPRGYGAGGPRPSPEPAASEEHPPEERERGPGRLAEWWQRLVARIIDTVIVGIPYVIVLAVVLFAFANTAAGEYGTETYGAQPTGDLGLGARVLGAVIGFLIAIAYEALMLAAYGRTVGKMVMRLQVMPIIGPAPRLPASTALLRALTWYLPAFLNWIPVIGWLIGLIPILNGLWPLWDKPNRQSFNDKLAGTVVVTTA</sequence>
<evidence type="ECO:0000256" key="7">
    <source>
        <dbReference type="SAM" id="Phobius"/>
    </source>
</evidence>
<accession>A0ABW2KN19</accession>
<feature type="compositionally biased region" description="Basic and acidic residues" evidence="6">
    <location>
        <begin position="47"/>
        <end position="59"/>
    </location>
</feature>
<evidence type="ECO:0000256" key="1">
    <source>
        <dbReference type="ARBA" id="ARBA00004651"/>
    </source>
</evidence>
<proteinExistence type="predicted"/>
<organism evidence="9 10">
    <name type="scientific">Marinactinospora rubrisoli</name>
    <dbReference type="NCBI Taxonomy" id="2715399"/>
    <lineage>
        <taxon>Bacteria</taxon>
        <taxon>Bacillati</taxon>
        <taxon>Actinomycetota</taxon>
        <taxon>Actinomycetes</taxon>
        <taxon>Streptosporangiales</taxon>
        <taxon>Nocardiopsidaceae</taxon>
        <taxon>Marinactinospora</taxon>
    </lineage>
</organism>
<feature type="domain" description="RDD" evidence="8">
    <location>
        <begin position="63"/>
        <end position="220"/>
    </location>
</feature>